<evidence type="ECO:0000313" key="5">
    <source>
        <dbReference type="EMBL" id="BBH86388.1"/>
    </source>
</evidence>
<dbReference type="SUPFAM" id="SSF47413">
    <property type="entry name" value="lambda repressor-like DNA-binding domains"/>
    <property type="match status" value="1"/>
</dbReference>
<dbReference type="PRINTS" id="PR00320">
    <property type="entry name" value="GPROTEINBRPT"/>
</dbReference>
<dbReference type="PANTHER" id="PTHR19849">
    <property type="entry name" value="PHOSPHOLIPASE A-2-ACTIVATING PROTEIN"/>
    <property type="match status" value="1"/>
</dbReference>
<sequence length="1162" mass="129542">MEQRLPFHLQLRNEREKRGWTQGELAEKVGTDFKTVYRWESGKSLPRSYYRQRFVKLFNKSLEELGLLPDDGRGSVGMAGVDWGEAPLEGNFYGRQEELNQISYWIGECRCRVVALLGIGGIGKTTLATRVALSVKEQFQCVFWRSLQNMPPVYQIIKAAIECLSGQNNVQVPDNQDELALLLLKFMRAKRCLIVLDNLEAVLQEGKYAGFFHQEYLGYERLLRLLGESQHQSCLLLTSREKPRVLALLEGVAFPVRSFFLEGIGVTTGQALLQEKALTGTEVQWSRLVALYSGNPLALKLISETVREIFGGNLGAFLKEGEIVFGGVGELIEQQLQRLSSIELEILYWLAIEREPIALEHIYENLVRTFSRGEVLAALESLKQRFLLESRGADRLTLQPVIMEYIMQALVKSACLEFGSGESTIWKSYAFVKAQSKDYIRVLQQRMILVPILERLCAMRGKQAVIQALHHMLREYRDVYGVQRSYLAGNVLHALIYLRGDLHGLDVSQLEVRQAYLQSTVLKHVNCTGAHFVNSVFQNAFGNVLAVTFHPAHDILAAGMADGDIWIYQIRSATPLLICRGHTDAVWSLAFHPDGNILASCSDDQTICLWDMDTGACIQRLLGHKNRVRSIAFSPDGELLVSGGEDQVLRIWHVESAQCLMTFSGHTDRIWSVAFHPDGGIVASGSTDKTIRLWDIQQRRCIALLQGHTDWVRSVAFSPDGSSLASGSDDKSIRIWSKETGACLKVLEGHKMRIWYLTYSAEGNLLASGGEDGVIRIWRGTTGDCLRVLHEHTQGVRALAFNMDGSLLVSGGEDQTLRVWDGVTGDCLRTIQGYTDRVWSLACSDDGSAIVSCSEDKSIRLWRREDGACIWSICVPEHGARDVALSPDRRWLASCGEDQTVRIWDLQTGQCSQVLRGHTTWIRALAWSADGRRIASGGEDTTIRIWEFASEADRRKCTSSVLLCGHSSWVRSLCFHPAGTFLASGSDDATIRLWNGETGQCEGLLQGHTGRVRSVAWSDDGRLIASASEDGTVRVWDVQTRQCRMIFSGHTRRVHAVALSPSQHLLASGGDDLTVSVWDVVTGQRIWVGEGHKARIRSLGFLGMVLVSGSDDGTIRLWDMEKKCCIAVLHGEKPYEGMNIRHASGLTDAQRSALFKLGAVEI</sequence>
<dbReference type="Gene3D" id="1.10.260.40">
    <property type="entry name" value="lambda repressor-like DNA-binding domains"/>
    <property type="match status" value="1"/>
</dbReference>
<reference evidence="5" key="1">
    <citation type="submission" date="2018-12" db="EMBL/GenBank/DDBJ databases">
        <title>Novel natural products biosynthetic potential of the class Ktedonobacteria.</title>
        <authorList>
            <person name="Zheng Y."/>
            <person name="Saitou A."/>
            <person name="Wang C.M."/>
            <person name="Toyoda A."/>
            <person name="Minakuchi Y."/>
            <person name="Sekiguchi Y."/>
            <person name="Ueda K."/>
            <person name="Takano H."/>
            <person name="Sakai Y."/>
            <person name="Yokota A."/>
            <person name="Yabe S."/>
        </authorList>
    </citation>
    <scope>NUCLEOTIDE SEQUENCE</scope>
    <source>
        <strain evidence="5">COM3</strain>
    </source>
</reference>
<evidence type="ECO:0000259" key="4">
    <source>
        <dbReference type="PROSITE" id="PS50943"/>
    </source>
</evidence>
<dbReference type="CDD" id="cd00093">
    <property type="entry name" value="HTH_XRE"/>
    <property type="match status" value="1"/>
</dbReference>
<keyword evidence="2" id="KW-0677">Repeat</keyword>
<proteinExistence type="predicted"/>
<accession>A0A455SGA8</accession>
<dbReference type="Pfam" id="PF00400">
    <property type="entry name" value="WD40"/>
    <property type="match status" value="13"/>
</dbReference>
<keyword evidence="1 3" id="KW-0853">WD repeat</keyword>
<evidence type="ECO:0000256" key="3">
    <source>
        <dbReference type="PROSITE-ProRule" id="PRU00221"/>
    </source>
</evidence>
<feature type="repeat" description="WD" evidence="3">
    <location>
        <begin position="747"/>
        <end position="788"/>
    </location>
</feature>
<feature type="repeat" description="WD" evidence="3">
    <location>
        <begin position="705"/>
        <end position="746"/>
    </location>
</feature>
<feature type="domain" description="HTH cro/C1-type" evidence="4">
    <location>
        <begin position="11"/>
        <end position="65"/>
    </location>
</feature>
<dbReference type="SUPFAM" id="SSF52540">
    <property type="entry name" value="P-loop containing nucleoside triphosphate hydrolases"/>
    <property type="match status" value="1"/>
</dbReference>
<evidence type="ECO:0000256" key="2">
    <source>
        <dbReference type="ARBA" id="ARBA00022737"/>
    </source>
</evidence>
<dbReference type="InterPro" id="IPR011047">
    <property type="entry name" value="Quinoprotein_ADH-like_sf"/>
</dbReference>
<dbReference type="GO" id="GO:0043161">
    <property type="term" value="P:proteasome-mediated ubiquitin-dependent protein catabolic process"/>
    <property type="evidence" value="ECO:0007669"/>
    <property type="project" value="TreeGrafter"/>
</dbReference>
<dbReference type="InterPro" id="IPR015943">
    <property type="entry name" value="WD40/YVTN_repeat-like_dom_sf"/>
</dbReference>
<dbReference type="PROSITE" id="PS50294">
    <property type="entry name" value="WD_REPEATS_REGION"/>
    <property type="match status" value="13"/>
</dbReference>
<dbReference type="GO" id="GO:0010992">
    <property type="term" value="P:ubiquitin recycling"/>
    <property type="evidence" value="ECO:0007669"/>
    <property type="project" value="TreeGrafter"/>
</dbReference>
<feature type="repeat" description="WD" evidence="3">
    <location>
        <begin position="663"/>
        <end position="704"/>
    </location>
</feature>
<dbReference type="PANTHER" id="PTHR19849:SF1">
    <property type="entry name" value="F-BOX_WD REPEAT-CONTAINING PROTEIN 7"/>
    <property type="match status" value="1"/>
</dbReference>
<dbReference type="PROSITE" id="PS50082">
    <property type="entry name" value="WD_REPEATS_2"/>
    <property type="match status" value="13"/>
</dbReference>
<dbReference type="SMART" id="SM00530">
    <property type="entry name" value="HTH_XRE"/>
    <property type="match status" value="1"/>
</dbReference>
<evidence type="ECO:0000256" key="1">
    <source>
        <dbReference type="ARBA" id="ARBA00022574"/>
    </source>
</evidence>
<feature type="repeat" description="WD" evidence="3">
    <location>
        <begin position="1005"/>
        <end position="1046"/>
    </location>
</feature>
<gene>
    <name evidence="5" type="ORF">KTC_11390</name>
</gene>
<dbReference type="InterPro" id="IPR001387">
    <property type="entry name" value="Cro/C1-type_HTH"/>
</dbReference>
<dbReference type="InterPro" id="IPR001680">
    <property type="entry name" value="WD40_rpt"/>
</dbReference>
<dbReference type="PROSITE" id="PS00678">
    <property type="entry name" value="WD_REPEATS_1"/>
    <property type="match status" value="7"/>
</dbReference>
<dbReference type="GO" id="GO:0003677">
    <property type="term" value="F:DNA binding"/>
    <property type="evidence" value="ECO:0007669"/>
    <property type="project" value="InterPro"/>
</dbReference>
<dbReference type="Gene3D" id="2.130.10.10">
    <property type="entry name" value="YVTN repeat-like/Quinoprotein amine dehydrogenase"/>
    <property type="match status" value="6"/>
</dbReference>
<feature type="repeat" description="WD" evidence="3">
    <location>
        <begin position="831"/>
        <end position="872"/>
    </location>
</feature>
<feature type="repeat" description="WD" evidence="3">
    <location>
        <begin position="621"/>
        <end position="662"/>
    </location>
</feature>
<feature type="repeat" description="WD" evidence="3">
    <location>
        <begin position="1047"/>
        <end position="1088"/>
    </location>
</feature>
<dbReference type="GO" id="GO:0043531">
    <property type="term" value="F:ADP binding"/>
    <property type="evidence" value="ECO:0007669"/>
    <property type="project" value="InterPro"/>
</dbReference>
<dbReference type="PRINTS" id="PR00364">
    <property type="entry name" value="DISEASERSIST"/>
</dbReference>
<organism evidence="5">
    <name type="scientific">Thermosporothrix sp. COM3</name>
    <dbReference type="NCBI Taxonomy" id="2490863"/>
    <lineage>
        <taxon>Bacteria</taxon>
        <taxon>Bacillati</taxon>
        <taxon>Chloroflexota</taxon>
        <taxon>Ktedonobacteria</taxon>
        <taxon>Ktedonobacterales</taxon>
        <taxon>Thermosporotrichaceae</taxon>
        <taxon>Thermosporothrix</taxon>
    </lineage>
</organism>
<feature type="repeat" description="WD" evidence="3">
    <location>
        <begin position="915"/>
        <end position="956"/>
    </location>
</feature>
<dbReference type="InterPro" id="IPR002182">
    <property type="entry name" value="NB-ARC"/>
</dbReference>
<feature type="repeat" description="WD" evidence="3">
    <location>
        <begin position="789"/>
        <end position="830"/>
    </location>
</feature>
<dbReference type="EMBL" id="AP019376">
    <property type="protein sequence ID" value="BBH86388.1"/>
    <property type="molecule type" value="Genomic_DNA"/>
</dbReference>
<dbReference type="InterPro" id="IPR036322">
    <property type="entry name" value="WD40_repeat_dom_sf"/>
</dbReference>
<dbReference type="InterPro" id="IPR010982">
    <property type="entry name" value="Lambda_DNA-bd_dom_sf"/>
</dbReference>
<dbReference type="GO" id="GO:0005737">
    <property type="term" value="C:cytoplasm"/>
    <property type="evidence" value="ECO:0007669"/>
    <property type="project" value="TreeGrafter"/>
</dbReference>
<feature type="repeat" description="WD" evidence="3">
    <location>
        <begin position="963"/>
        <end position="1004"/>
    </location>
</feature>
<feature type="repeat" description="WD" evidence="3">
    <location>
        <begin position="579"/>
        <end position="620"/>
    </location>
</feature>
<dbReference type="SUPFAM" id="SSF50998">
    <property type="entry name" value="Quinoprotein alcohol dehydrogenase-like"/>
    <property type="match status" value="1"/>
</dbReference>
<dbReference type="Pfam" id="PF01381">
    <property type="entry name" value="HTH_3"/>
    <property type="match status" value="1"/>
</dbReference>
<feature type="repeat" description="WD" evidence="3">
    <location>
        <begin position="883"/>
        <end position="914"/>
    </location>
</feature>
<dbReference type="InterPro" id="IPR019775">
    <property type="entry name" value="WD40_repeat_CS"/>
</dbReference>
<dbReference type="SMART" id="SM00320">
    <property type="entry name" value="WD40"/>
    <property type="match status" value="14"/>
</dbReference>
<dbReference type="Pfam" id="PF00931">
    <property type="entry name" value="NB-ARC"/>
    <property type="match status" value="1"/>
</dbReference>
<dbReference type="SUPFAM" id="SSF50978">
    <property type="entry name" value="WD40 repeat-like"/>
    <property type="match status" value="2"/>
</dbReference>
<protein>
    <recommendedName>
        <fullName evidence="4">HTH cro/C1-type domain-containing protein</fullName>
    </recommendedName>
</protein>
<dbReference type="GO" id="GO:0043130">
    <property type="term" value="F:ubiquitin binding"/>
    <property type="evidence" value="ECO:0007669"/>
    <property type="project" value="TreeGrafter"/>
</dbReference>
<feature type="repeat" description="WD" evidence="3">
    <location>
        <begin position="1089"/>
        <end position="1128"/>
    </location>
</feature>
<dbReference type="Gene3D" id="3.40.50.300">
    <property type="entry name" value="P-loop containing nucleotide triphosphate hydrolases"/>
    <property type="match status" value="1"/>
</dbReference>
<dbReference type="CDD" id="cd00200">
    <property type="entry name" value="WD40"/>
    <property type="match status" value="2"/>
</dbReference>
<dbReference type="PROSITE" id="PS50943">
    <property type="entry name" value="HTH_CROC1"/>
    <property type="match status" value="1"/>
</dbReference>
<dbReference type="AlphaFoldDB" id="A0A455SGA8"/>
<dbReference type="InterPro" id="IPR020472">
    <property type="entry name" value="WD40_PAC1"/>
</dbReference>
<name>A0A455SGA8_9CHLR</name>
<dbReference type="InterPro" id="IPR027417">
    <property type="entry name" value="P-loop_NTPase"/>
</dbReference>